<dbReference type="Proteomes" id="UP000799440">
    <property type="component" value="Unassembled WGS sequence"/>
</dbReference>
<dbReference type="OrthoDB" id="3673861at2759"/>
<keyword evidence="1" id="KW-0812">Transmembrane</keyword>
<evidence type="ECO:0000313" key="2">
    <source>
        <dbReference type="EMBL" id="KAF2742946.1"/>
    </source>
</evidence>
<organism evidence="2 3">
    <name type="scientific">Sporormia fimetaria CBS 119925</name>
    <dbReference type="NCBI Taxonomy" id="1340428"/>
    <lineage>
        <taxon>Eukaryota</taxon>
        <taxon>Fungi</taxon>
        <taxon>Dikarya</taxon>
        <taxon>Ascomycota</taxon>
        <taxon>Pezizomycotina</taxon>
        <taxon>Dothideomycetes</taxon>
        <taxon>Pleosporomycetidae</taxon>
        <taxon>Pleosporales</taxon>
        <taxon>Sporormiaceae</taxon>
        <taxon>Sporormia</taxon>
    </lineage>
</organism>
<protein>
    <submittedName>
        <fullName evidence="2">Uncharacterized protein</fullName>
    </submittedName>
</protein>
<name>A0A6A6UZI5_9PLEO</name>
<proteinExistence type="predicted"/>
<feature type="transmembrane region" description="Helical" evidence="1">
    <location>
        <begin position="14"/>
        <end position="37"/>
    </location>
</feature>
<accession>A0A6A6UZI5</accession>
<keyword evidence="1" id="KW-1133">Transmembrane helix</keyword>
<reference evidence="2" key="1">
    <citation type="journal article" date="2020" name="Stud. Mycol.">
        <title>101 Dothideomycetes genomes: a test case for predicting lifestyles and emergence of pathogens.</title>
        <authorList>
            <person name="Haridas S."/>
            <person name="Albert R."/>
            <person name="Binder M."/>
            <person name="Bloem J."/>
            <person name="Labutti K."/>
            <person name="Salamov A."/>
            <person name="Andreopoulos B."/>
            <person name="Baker S."/>
            <person name="Barry K."/>
            <person name="Bills G."/>
            <person name="Bluhm B."/>
            <person name="Cannon C."/>
            <person name="Castanera R."/>
            <person name="Culley D."/>
            <person name="Daum C."/>
            <person name="Ezra D."/>
            <person name="Gonzalez J."/>
            <person name="Henrissat B."/>
            <person name="Kuo A."/>
            <person name="Liang C."/>
            <person name="Lipzen A."/>
            <person name="Lutzoni F."/>
            <person name="Magnuson J."/>
            <person name="Mondo S."/>
            <person name="Nolan M."/>
            <person name="Ohm R."/>
            <person name="Pangilinan J."/>
            <person name="Park H.-J."/>
            <person name="Ramirez L."/>
            <person name="Alfaro M."/>
            <person name="Sun H."/>
            <person name="Tritt A."/>
            <person name="Yoshinaga Y."/>
            <person name="Zwiers L.-H."/>
            <person name="Turgeon B."/>
            <person name="Goodwin S."/>
            <person name="Spatafora J."/>
            <person name="Crous P."/>
            <person name="Grigoriev I."/>
        </authorList>
    </citation>
    <scope>NUCLEOTIDE SEQUENCE</scope>
    <source>
        <strain evidence="2">CBS 119925</strain>
    </source>
</reference>
<dbReference type="AlphaFoldDB" id="A0A6A6UZI5"/>
<gene>
    <name evidence="2" type="ORF">M011DRAFT_471836</name>
</gene>
<sequence length="72" mass="8024">MHVHIYGLQIVQYYIFQAMFTITGFYLGTLTDFPGVISKNYHLSNRRIQQAGNIAAVTGYGADALVQINLAD</sequence>
<evidence type="ECO:0000256" key="1">
    <source>
        <dbReference type="SAM" id="Phobius"/>
    </source>
</evidence>
<keyword evidence="1" id="KW-0472">Membrane</keyword>
<evidence type="ECO:0000313" key="3">
    <source>
        <dbReference type="Proteomes" id="UP000799440"/>
    </source>
</evidence>
<keyword evidence="3" id="KW-1185">Reference proteome</keyword>
<dbReference type="EMBL" id="MU006602">
    <property type="protein sequence ID" value="KAF2742946.1"/>
    <property type="molecule type" value="Genomic_DNA"/>
</dbReference>